<feature type="transmembrane region" description="Helical" evidence="1">
    <location>
        <begin position="163"/>
        <end position="183"/>
    </location>
</feature>
<protein>
    <submittedName>
        <fullName evidence="2">Uncharacterized protein</fullName>
    </submittedName>
</protein>
<dbReference type="AlphaFoldDB" id="A0A8J7J278"/>
<keyword evidence="1" id="KW-1133">Transmembrane helix</keyword>
<sequence>MSNSVKESNVKVMFSIFRISPIIRITLLTFYTALTLPLPFLAKASASPIPASFLWGGIALGGVLLYGLLGERTILDEEKIQVVYPQWFPGFLRQGWELKWTEIKNLKLRTTGQGGLVYYFVSHAEDRAYLLPARVAGFARLVRQVEEKTGIDTKDIRPMPQPWMYFILCAIALLLLLVDFWTIGTALSLG</sequence>
<evidence type="ECO:0000313" key="2">
    <source>
        <dbReference type="EMBL" id="MBE9116209.1"/>
    </source>
</evidence>
<evidence type="ECO:0000256" key="1">
    <source>
        <dbReference type="SAM" id="Phobius"/>
    </source>
</evidence>
<proteinExistence type="predicted"/>
<keyword evidence="1" id="KW-0812">Transmembrane</keyword>
<name>A0A8J7J278_9CYAN</name>
<feature type="transmembrane region" description="Helical" evidence="1">
    <location>
        <begin position="48"/>
        <end position="69"/>
    </location>
</feature>
<evidence type="ECO:0000313" key="3">
    <source>
        <dbReference type="Proteomes" id="UP000654482"/>
    </source>
</evidence>
<dbReference type="Proteomes" id="UP000654482">
    <property type="component" value="Unassembled WGS sequence"/>
</dbReference>
<keyword evidence="1" id="KW-0472">Membrane</keyword>
<reference evidence="2" key="1">
    <citation type="submission" date="2020-10" db="EMBL/GenBank/DDBJ databases">
        <authorList>
            <person name="Castelo-Branco R."/>
            <person name="Eusebio N."/>
            <person name="Adriana R."/>
            <person name="Vieira A."/>
            <person name="Brugerolle De Fraissinette N."/>
            <person name="Rezende De Castro R."/>
            <person name="Schneider M.P."/>
            <person name="Vasconcelos V."/>
            <person name="Leao P.N."/>
        </authorList>
    </citation>
    <scope>NUCLEOTIDE SEQUENCE</scope>
    <source>
        <strain evidence="2">LEGE 07157</strain>
    </source>
</reference>
<comment type="caution">
    <text evidence="2">The sequence shown here is derived from an EMBL/GenBank/DDBJ whole genome shotgun (WGS) entry which is preliminary data.</text>
</comment>
<dbReference type="RefSeq" id="WP_194029303.1">
    <property type="nucleotide sequence ID" value="NZ_JADEWZ010000012.1"/>
</dbReference>
<gene>
    <name evidence="2" type="ORF">IQ249_09905</name>
</gene>
<organism evidence="2 3">
    <name type="scientific">Lusitaniella coriacea LEGE 07157</name>
    <dbReference type="NCBI Taxonomy" id="945747"/>
    <lineage>
        <taxon>Bacteria</taxon>
        <taxon>Bacillati</taxon>
        <taxon>Cyanobacteriota</taxon>
        <taxon>Cyanophyceae</taxon>
        <taxon>Spirulinales</taxon>
        <taxon>Lusitaniellaceae</taxon>
        <taxon>Lusitaniella</taxon>
    </lineage>
</organism>
<keyword evidence="3" id="KW-1185">Reference proteome</keyword>
<dbReference type="EMBL" id="JADEWZ010000012">
    <property type="protein sequence ID" value="MBE9116209.1"/>
    <property type="molecule type" value="Genomic_DNA"/>
</dbReference>
<accession>A0A8J7J278</accession>
<feature type="transmembrane region" description="Helical" evidence="1">
    <location>
        <begin position="21"/>
        <end position="42"/>
    </location>
</feature>